<sequence length="52" mass="6166">MNEELEKAISRKKKEISDYVRIAKSLHIEEAEIQKRVDLLLGDLSKLLRMRK</sequence>
<name>A0A8S5QPL0_9CAUD</name>
<protein>
    <submittedName>
        <fullName evidence="1">Uncharacterized protein</fullName>
    </submittedName>
</protein>
<dbReference type="EMBL" id="BK015709">
    <property type="protein sequence ID" value="DAE21207.1"/>
    <property type="molecule type" value="Genomic_DNA"/>
</dbReference>
<accession>A0A8S5QPL0</accession>
<proteinExistence type="predicted"/>
<reference evidence="1" key="1">
    <citation type="journal article" date="2021" name="Proc. Natl. Acad. Sci. U.S.A.">
        <title>A Catalog of Tens of Thousands of Viruses from Human Metagenomes Reveals Hidden Associations with Chronic Diseases.</title>
        <authorList>
            <person name="Tisza M.J."/>
            <person name="Buck C.B."/>
        </authorList>
    </citation>
    <scope>NUCLEOTIDE SEQUENCE</scope>
    <source>
        <strain evidence="1">Ct6oU4</strain>
    </source>
</reference>
<evidence type="ECO:0000313" key="1">
    <source>
        <dbReference type="EMBL" id="DAE21207.1"/>
    </source>
</evidence>
<organism evidence="1">
    <name type="scientific">Siphoviridae sp. ct6oU4</name>
    <dbReference type="NCBI Taxonomy" id="2826299"/>
    <lineage>
        <taxon>Viruses</taxon>
        <taxon>Duplodnaviria</taxon>
        <taxon>Heunggongvirae</taxon>
        <taxon>Uroviricota</taxon>
        <taxon>Caudoviricetes</taxon>
    </lineage>
</organism>